<reference evidence="1" key="1">
    <citation type="submission" date="2019-08" db="EMBL/GenBank/DDBJ databases">
        <authorList>
            <person name="Kucharzyk K."/>
            <person name="Murdoch R.W."/>
            <person name="Higgins S."/>
            <person name="Loffler F."/>
        </authorList>
    </citation>
    <scope>NUCLEOTIDE SEQUENCE</scope>
</reference>
<organism evidence="1">
    <name type="scientific">bioreactor metagenome</name>
    <dbReference type="NCBI Taxonomy" id="1076179"/>
    <lineage>
        <taxon>unclassified sequences</taxon>
        <taxon>metagenomes</taxon>
        <taxon>ecological metagenomes</taxon>
    </lineage>
</organism>
<name>A0A645GSR1_9ZZZZ</name>
<evidence type="ECO:0000313" key="1">
    <source>
        <dbReference type="EMBL" id="MPN29330.1"/>
    </source>
</evidence>
<dbReference type="AlphaFoldDB" id="A0A645GSR1"/>
<comment type="caution">
    <text evidence="1">The sequence shown here is derived from an EMBL/GenBank/DDBJ whole genome shotgun (WGS) entry which is preliminary data.</text>
</comment>
<accession>A0A645GSR1</accession>
<proteinExistence type="predicted"/>
<sequence>MQVNGKSDGFLQPPYQGVGCHGGQQVCHVFDADGVGAHLRELLGKRDEMNLVMDGRDRIGDGGLRKTAVLFYAADGLFHVSRVVQRVEDPDDVNAVFDGFCAEGVHHVVGVVSVAQNALSPKQHLQLRVGQVSAQCAEPFPWILVQIAHTRVKGRAAPAFQRVVTD</sequence>
<dbReference type="EMBL" id="VSSQ01079961">
    <property type="protein sequence ID" value="MPN29330.1"/>
    <property type="molecule type" value="Genomic_DNA"/>
</dbReference>
<gene>
    <name evidence="1" type="ORF">SDC9_176783</name>
</gene>
<protein>
    <submittedName>
        <fullName evidence="1">Uncharacterized protein</fullName>
    </submittedName>
</protein>